<evidence type="ECO:0000259" key="1">
    <source>
        <dbReference type="PROSITE" id="PS51819"/>
    </source>
</evidence>
<dbReference type="Pfam" id="PF00903">
    <property type="entry name" value="Glyoxalase"/>
    <property type="match status" value="1"/>
</dbReference>
<dbReference type="PANTHER" id="PTHR36437:SF2">
    <property type="entry name" value="GLYOXALASE_BLEOMYCIN RESISTANCE PROTEIN_DIOXYGENASE"/>
    <property type="match status" value="1"/>
</dbReference>
<dbReference type="PANTHER" id="PTHR36437">
    <property type="entry name" value="GLYOXALASE/BLEOMYCIN RESISTANCE PROTEIN/DIOXYGENASE"/>
    <property type="match status" value="1"/>
</dbReference>
<dbReference type="InterPro" id="IPR029068">
    <property type="entry name" value="Glyas_Bleomycin-R_OHBP_Dase"/>
</dbReference>
<accession>A0A437R8E8</accession>
<dbReference type="PROSITE" id="PS51819">
    <property type="entry name" value="VOC"/>
    <property type="match status" value="1"/>
</dbReference>
<dbReference type="EMBL" id="SACR01000008">
    <property type="protein sequence ID" value="RVU43049.1"/>
    <property type="molecule type" value="Genomic_DNA"/>
</dbReference>
<dbReference type="RefSeq" id="WP_128230782.1">
    <property type="nucleotide sequence ID" value="NZ_SACR01000008.1"/>
</dbReference>
<reference evidence="2 3" key="1">
    <citation type="submission" date="2019-01" db="EMBL/GenBank/DDBJ databases">
        <authorList>
            <person name="Chen W.-M."/>
        </authorList>
    </citation>
    <scope>NUCLEOTIDE SEQUENCE [LARGE SCALE GENOMIC DNA]</scope>
    <source>
        <strain evidence="2 3">KYPY4</strain>
    </source>
</reference>
<comment type="caution">
    <text evidence="2">The sequence shown here is derived from an EMBL/GenBank/DDBJ whole genome shotgun (WGS) entry which is preliminary data.</text>
</comment>
<evidence type="ECO:0000313" key="2">
    <source>
        <dbReference type="EMBL" id="RVU43049.1"/>
    </source>
</evidence>
<dbReference type="InterPro" id="IPR037523">
    <property type="entry name" value="VOC_core"/>
</dbReference>
<keyword evidence="3" id="KW-1185">Reference proteome</keyword>
<gene>
    <name evidence="2" type="ORF">EOE66_21370</name>
</gene>
<organism evidence="2 3">
    <name type="scientific">Rubrivivax rivuli</name>
    <dbReference type="NCBI Taxonomy" id="1862385"/>
    <lineage>
        <taxon>Bacteria</taxon>
        <taxon>Pseudomonadati</taxon>
        <taxon>Pseudomonadota</taxon>
        <taxon>Betaproteobacteria</taxon>
        <taxon>Burkholderiales</taxon>
        <taxon>Sphaerotilaceae</taxon>
        <taxon>Rubrivivax</taxon>
    </lineage>
</organism>
<name>A0A437R8E8_9BURK</name>
<sequence>MARHLALTTLLLPAHEEAYDEAIAWFTQALRFELLQDTPLAPGKRWVVVAPSREGGGRLLLARANTPEQQALVGRQMGGRVGFFLHTDDFAAELAHFAQHGVCLREAPRQEAYGRVVVFEDRWGNPWDLIEPASPALAP</sequence>
<dbReference type="AlphaFoldDB" id="A0A437R8E8"/>
<evidence type="ECO:0000313" key="3">
    <source>
        <dbReference type="Proteomes" id="UP000285575"/>
    </source>
</evidence>
<protein>
    <submittedName>
        <fullName evidence="2">VOC family protein</fullName>
    </submittedName>
</protein>
<dbReference type="SUPFAM" id="SSF54593">
    <property type="entry name" value="Glyoxalase/Bleomycin resistance protein/Dihydroxybiphenyl dioxygenase"/>
    <property type="match status" value="1"/>
</dbReference>
<proteinExistence type="predicted"/>
<dbReference type="OrthoDB" id="9797663at2"/>
<dbReference type="Gene3D" id="3.10.180.10">
    <property type="entry name" value="2,3-Dihydroxybiphenyl 1,2-Dioxygenase, domain 1"/>
    <property type="match status" value="1"/>
</dbReference>
<dbReference type="InterPro" id="IPR004360">
    <property type="entry name" value="Glyas_Fos-R_dOase_dom"/>
</dbReference>
<feature type="domain" description="VOC" evidence="1">
    <location>
        <begin position="8"/>
        <end position="132"/>
    </location>
</feature>
<dbReference type="Proteomes" id="UP000285575">
    <property type="component" value="Unassembled WGS sequence"/>
</dbReference>